<dbReference type="RefSeq" id="WP_183371838.1">
    <property type="nucleotide sequence ID" value="NZ_BAABHL010000126.1"/>
</dbReference>
<name>A0A840F2R1_9ACTN</name>
<dbReference type="AlphaFoldDB" id="A0A840F2R1"/>
<feature type="signal peptide" evidence="1">
    <location>
        <begin position="1"/>
        <end position="25"/>
    </location>
</feature>
<keyword evidence="1" id="KW-0732">Signal</keyword>
<reference evidence="3 4" key="1">
    <citation type="submission" date="2020-08" db="EMBL/GenBank/DDBJ databases">
        <title>Sequencing the genomes of 1000 actinobacteria strains.</title>
        <authorList>
            <person name="Klenk H.-P."/>
        </authorList>
    </citation>
    <scope>NUCLEOTIDE SEQUENCE [LARGE SCALE GENOMIC DNA]</scope>
    <source>
        <strain evidence="3 4">DSM 45298</strain>
    </source>
</reference>
<organism evidence="3 4">
    <name type="scientific">Gordonia humi</name>
    <dbReference type="NCBI Taxonomy" id="686429"/>
    <lineage>
        <taxon>Bacteria</taxon>
        <taxon>Bacillati</taxon>
        <taxon>Actinomycetota</taxon>
        <taxon>Actinomycetes</taxon>
        <taxon>Mycobacteriales</taxon>
        <taxon>Gordoniaceae</taxon>
        <taxon>Gordonia</taxon>
    </lineage>
</organism>
<gene>
    <name evidence="3" type="ORF">BKA16_003476</name>
</gene>
<protein>
    <recommendedName>
        <fullName evidence="2">Peptidase MA-like domain-containing protein</fullName>
    </recommendedName>
</protein>
<feature type="chain" id="PRO_5039259932" description="Peptidase MA-like domain-containing protein" evidence="1">
    <location>
        <begin position="26"/>
        <end position="472"/>
    </location>
</feature>
<feature type="domain" description="Peptidase MA-like" evidence="2">
    <location>
        <begin position="334"/>
        <end position="467"/>
    </location>
</feature>
<dbReference type="InterPro" id="IPR039568">
    <property type="entry name" value="Peptidase_MA-like_dom"/>
</dbReference>
<proteinExistence type="predicted"/>
<evidence type="ECO:0000313" key="4">
    <source>
        <dbReference type="Proteomes" id="UP000551501"/>
    </source>
</evidence>
<keyword evidence="4" id="KW-1185">Reference proteome</keyword>
<dbReference type="Pfam" id="PF13485">
    <property type="entry name" value="Peptidase_MA_2"/>
    <property type="match status" value="1"/>
</dbReference>
<sequence length="472" mass="49619">MTASRLRTRGVTALVVAAVTLGPLAACSGASDDAAAPSGSVSTTPLNPFEQQRTDGVGALLDELSAVVRSGDASGLDDLIDPAAPAAFREQMTTMVSAFAARGDRGDRGGPLRVASLSYRVAPTVGAEWQMDPRVVAEVEARGSSDTWVTPVELTYALGGAAAPGLDEPPVTLNSMMSFARYDDDWKLVGDADIALDPRAVEDVPRGPVETGPWAFPGVAAADVKTAGGLSTVLSYPGTDTTVSRARRLLPGAVEAVDEFWGSDWPRRAAVVATGDDAEFAGLTRTATSETTTAAAATVYSSIDRRAKQVLGQRIVLSPNARDLSEPALSVILKHELLHVATRLTTAENAPMWLTEGVPEYLGRKGTYREFVDAAPDLAVEVAAGRVPKTLPADSAFAVDSDAARVAYQSAWSFAAFVADEYGEPKLKDLYRKVSAGGDTDTVDAAVKSAVGADKKVLVEQWQKWLRAQVRG</sequence>
<dbReference type="EMBL" id="JACIFP010000001">
    <property type="protein sequence ID" value="MBB4136924.1"/>
    <property type="molecule type" value="Genomic_DNA"/>
</dbReference>
<evidence type="ECO:0000259" key="2">
    <source>
        <dbReference type="Pfam" id="PF13485"/>
    </source>
</evidence>
<dbReference type="Proteomes" id="UP000551501">
    <property type="component" value="Unassembled WGS sequence"/>
</dbReference>
<comment type="caution">
    <text evidence="3">The sequence shown here is derived from an EMBL/GenBank/DDBJ whole genome shotgun (WGS) entry which is preliminary data.</text>
</comment>
<accession>A0A840F2R1</accession>
<evidence type="ECO:0000313" key="3">
    <source>
        <dbReference type="EMBL" id="MBB4136924.1"/>
    </source>
</evidence>
<evidence type="ECO:0000256" key="1">
    <source>
        <dbReference type="SAM" id="SignalP"/>
    </source>
</evidence>